<evidence type="ECO:0000313" key="2">
    <source>
        <dbReference type="EMBL" id="KAK9130604.1"/>
    </source>
</evidence>
<protein>
    <submittedName>
        <fullName evidence="2">Uncharacterized protein</fullName>
    </submittedName>
</protein>
<feature type="compositionally biased region" description="Basic and acidic residues" evidence="1">
    <location>
        <begin position="71"/>
        <end position="94"/>
    </location>
</feature>
<evidence type="ECO:0000313" key="3">
    <source>
        <dbReference type="Proteomes" id="UP001417504"/>
    </source>
</evidence>
<reference evidence="2 3" key="1">
    <citation type="submission" date="2024-01" db="EMBL/GenBank/DDBJ databases">
        <title>Genome assemblies of Stephania.</title>
        <authorList>
            <person name="Yang L."/>
        </authorList>
    </citation>
    <scope>NUCLEOTIDE SEQUENCE [LARGE SCALE GENOMIC DNA]</scope>
    <source>
        <strain evidence="2">QJT</strain>
        <tissue evidence="2">Leaf</tissue>
    </source>
</reference>
<accession>A0AAP0JAQ5</accession>
<dbReference type="EMBL" id="JBBNAE010000004">
    <property type="protein sequence ID" value="KAK9130604.1"/>
    <property type="molecule type" value="Genomic_DNA"/>
</dbReference>
<evidence type="ECO:0000256" key="1">
    <source>
        <dbReference type="SAM" id="MobiDB-lite"/>
    </source>
</evidence>
<keyword evidence="3" id="KW-1185">Reference proteome</keyword>
<dbReference type="Proteomes" id="UP001417504">
    <property type="component" value="Unassembled WGS sequence"/>
</dbReference>
<dbReference type="AlphaFoldDB" id="A0AAP0JAQ5"/>
<gene>
    <name evidence="2" type="ORF">Sjap_011091</name>
</gene>
<comment type="caution">
    <text evidence="2">The sequence shown here is derived from an EMBL/GenBank/DDBJ whole genome shotgun (WGS) entry which is preliminary data.</text>
</comment>
<feature type="region of interest" description="Disordered" evidence="1">
    <location>
        <begin position="69"/>
        <end position="98"/>
    </location>
</feature>
<name>A0AAP0JAQ5_9MAGN</name>
<proteinExistence type="predicted"/>
<sequence length="140" mass="14787">MYTRVLAQATEVTTPIPLKLGLACLKPTLTAESTSVSHAWDTGGSYVAGYGSTLAPVVGLRIWGRYMARTKKTEEPKKTKEDNKKTADKGERIGSRAQIGSYRKSKKLGRAMGDSRNVEIAAVGGVAGRTAALGGCQGPC</sequence>
<organism evidence="2 3">
    <name type="scientific">Stephania japonica</name>
    <dbReference type="NCBI Taxonomy" id="461633"/>
    <lineage>
        <taxon>Eukaryota</taxon>
        <taxon>Viridiplantae</taxon>
        <taxon>Streptophyta</taxon>
        <taxon>Embryophyta</taxon>
        <taxon>Tracheophyta</taxon>
        <taxon>Spermatophyta</taxon>
        <taxon>Magnoliopsida</taxon>
        <taxon>Ranunculales</taxon>
        <taxon>Menispermaceae</taxon>
        <taxon>Menispermoideae</taxon>
        <taxon>Cissampelideae</taxon>
        <taxon>Stephania</taxon>
    </lineage>
</organism>